<evidence type="ECO:0000256" key="1">
    <source>
        <dbReference type="ARBA" id="ARBA00009369"/>
    </source>
</evidence>
<dbReference type="Gene3D" id="2.40.10.350">
    <property type="entry name" value="Rod shape-determining protein MreC, domain 2"/>
    <property type="match status" value="1"/>
</dbReference>
<dbReference type="EMBL" id="JPFK01000003">
    <property type="protein sequence ID" value="KFB01752.1"/>
    <property type="molecule type" value="Genomic_DNA"/>
</dbReference>
<organism evidence="6 7">
    <name type="scientific">Mangrovimonas yunxiaonensis</name>
    <dbReference type="NCBI Taxonomy" id="1197477"/>
    <lineage>
        <taxon>Bacteria</taxon>
        <taxon>Pseudomonadati</taxon>
        <taxon>Bacteroidota</taxon>
        <taxon>Flavobacteriia</taxon>
        <taxon>Flavobacteriales</taxon>
        <taxon>Flavobacteriaceae</taxon>
        <taxon>Mangrovimonas</taxon>
    </lineage>
</organism>
<proteinExistence type="inferred from homology"/>
<sequence length="278" mass="31385">MQQIINFLIRNKTFLLYLLLLSISFVFTIQSHSYHKSKFINSANFLSGGVYNSVNNISEYFKLNEQNALLQQENNTLRTLIYNTTRKNDSIQITYTDSTNISATTYTFTPAVVIKNSYSATDNILLLNKGKRDSIKQDFGVITPRGVLGIVDRTSKKYATVISILNTNSRISAKLKHTNHFGSLLWDGKSPYTVQLKEIPKIAPIKQGDTITTSGLSAIFPKGIPIGTITDFTLDHSKNFYTINVALFNDMTNVEHVYIIENKDQPEIKRLLNPTSDE</sequence>
<dbReference type="Proteomes" id="UP000028521">
    <property type="component" value="Unassembled WGS sequence"/>
</dbReference>
<dbReference type="InterPro" id="IPR055342">
    <property type="entry name" value="MreC_beta-barrel_core"/>
</dbReference>
<dbReference type="OrthoDB" id="9811827at2"/>
<evidence type="ECO:0000313" key="7">
    <source>
        <dbReference type="Proteomes" id="UP000028521"/>
    </source>
</evidence>
<dbReference type="PANTHER" id="PTHR34138">
    <property type="entry name" value="CELL SHAPE-DETERMINING PROTEIN MREC"/>
    <property type="match status" value="1"/>
</dbReference>
<gene>
    <name evidence="6" type="ORF">IA57_02440</name>
</gene>
<comment type="caution">
    <text evidence="6">The sequence shown here is derived from an EMBL/GenBank/DDBJ whole genome shotgun (WGS) entry which is preliminary data.</text>
</comment>
<feature type="domain" description="Rod shape-determining protein MreC beta-barrel core" evidence="5">
    <location>
        <begin position="113"/>
        <end position="261"/>
    </location>
</feature>
<dbReference type="AlphaFoldDB" id="A0A084TM16"/>
<dbReference type="Pfam" id="PF04085">
    <property type="entry name" value="MreC"/>
    <property type="match status" value="1"/>
</dbReference>
<comment type="similarity">
    <text evidence="1">Belongs to the MreC family.</text>
</comment>
<reference evidence="6 7" key="1">
    <citation type="journal article" date="2014" name="Genome Announc.">
        <title>Draft Genome Sequence of the Algicidal Bacterium Mangrovimonas yunxiaonensis Strain LY01.</title>
        <authorList>
            <person name="Li Y."/>
            <person name="Zhu H."/>
            <person name="Li C."/>
            <person name="Zhang H."/>
            <person name="Chen Z."/>
            <person name="Zheng W."/>
            <person name="Xu H."/>
            <person name="Zheng T."/>
        </authorList>
    </citation>
    <scope>NUCLEOTIDE SEQUENCE [LARGE SCALE GENOMIC DNA]</scope>
    <source>
        <strain evidence="6 7">LY01</strain>
    </source>
</reference>
<evidence type="ECO:0000313" key="6">
    <source>
        <dbReference type="EMBL" id="KFB01752.1"/>
    </source>
</evidence>
<accession>A0A084TM16</accession>
<dbReference type="Gene3D" id="2.40.10.340">
    <property type="entry name" value="Rod shape-determining protein MreC, domain 1"/>
    <property type="match status" value="1"/>
</dbReference>
<dbReference type="InterPro" id="IPR042177">
    <property type="entry name" value="Cell/Rod_1"/>
</dbReference>
<evidence type="ECO:0000256" key="4">
    <source>
        <dbReference type="ARBA" id="ARBA00032089"/>
    </source>
</evidence>
<keyword evidence="3" id="KW-0133">Cell shape</keyword>
<dbReference type="eggNOG" id="COG1792">
    <property type="taxonomic scope" value="Bacteria"/>
</dbReference>
<evidence type="ECO:0000259" key="5">
    <source>
        <dbReference type="Pfam" id="PF04085"/>
    </source>
</evidence>
<dbReference type="RefSeq" id="WP_036118852.1">
    <property type="nucleotide sequence ID" value="NZ_BMET01000002.1"/>
</dbReference>
<protein>
    <recommendedName>
        <fullName evidence="2">Cell shape-determining protein MreC</fullName>
    </recommendedName>
    <alternativeName>
        <fullName evidence="4">Cell shape protein MreC</fullName>
    </alternativeName>
</protein>
<dbReference type="InterPro" id="IPR007221">
    <property type="entry name" value="MreC"/>
</dbReference>
<evidence type="ECO:0000256" key="3">
    <source>
        <dbReference type="ARBA" id="ARBA00022960"/>
    </source>
</evidence>
<dbReference type="GO" id="GO:0005886">
    <property type="term" value="C:plasma membrane"/>
    <property type="evidence" value="ECO:0007669"/>
    <property type="project" value="TreeGrafter"/>
</dbReference>
<dbReference type="NCBIfam" id="NF010532">
    <property type="entry name" value="PRK13922.9-3"/>
    <property type="match status" value="1"/>
</dbReference>
<dbReference type="GO" id="GO:0008360">
    <property type="term" value="P:regulation of cell shape"/>
    <property type="evidence" value="ECO:0007669"/>
    <property type="project" value="UniProtKB-KW"/>
</dbReference>
<dbReference type="InterPro" id="IPR042175">
    <property type="entry name" value="Cell/Rod_MreC_2"/>
</dbReference>
<name>A0A084TM16_9FLAO</name>
<evidence type="ECO:0000256" key="2">
    <source>
        <dbReference type="ARBA" id="ARBA00013855"/>
    </source>
</evidence>
<dbReference type="PANTHER" id="PTHR34138:SF1">
    <property type="entry name" value="CELL SHAPE-DETERMINING PROTEIN MREC"/>
    <property type="match status" value="1"/>
</dbReference>
<keyword evidence="7" id="KW-1185">Reference proteome</keyword>
<reference evidence="7" key="2">
    <citation type="submission" date="2014-07" db="EMBL/GenBank/DDBJ databases">
        <title>Genome sequence of Mangrovimonas yunxiaonensis.</title>
        <authorList>
            <person name="Li Y."/>
            <person name="Zheng T."/>
        </authorList>
    </citation>
    <scope>NUCLEOTIDE SEQUENCE [LARGE SCALE GENOMIC DNA]</scope>
    <source>
        <strain evidence="7">LY01</strain>
    </source>
</reference>
<dbReference type="STRING" id="1197477.IA57_02440"/>